<dbReference type="KEGG" id="mag:amb4217"/>
<dbReference type="AlphaFoldDB" id="Q2VZF4"/>
<gene>
    <name evidence="2" type="ordered locus">amb4217</name>
</gene>
<name>Q2VZF4_PARM1</name>
<evidence type="ECO:0000313" key="3">
    <source>
        <dbReference type="Proteomes" id="UP000007058"/>
    </source>
</evidence>
<sequence length="205" mass="21909">MGEDKMKAWAGLAAVGLLVASGAIAAPQSVEYKGRKIQAEAGDQAGECVALVRKAIDMTAELAPKQRALAAEVKDLRCLPVPEGKRTNEVADNTIGIYTMQSPDTPGGYIRFPLKPGNLSAAEVVMSLVGNGQYAKWHQAYLAAKRQGDPSAGRYHALLTKSDQKVLIAAECELLDHRRAAAKSLDLGERRIASINRQSSLRGCP</sequence>
<protein>
    <submittedName>
        <fullName evidence="2">Uncharacterized protein</fullName>
    </submittedName>
</protein>
<evidence type="ECO:0000313" key="2">
    <source>
        <dbReference type="EMBL" id="BAE53021.1"/>
    </source>
</evidence>
<dbReference type="HOGENOM" id="CLU_1336165_0_0_5"/>
<proteinExistence type="predicted"/>
<organism evidence="2 3">
    <name type="scientific">Paramagnetospirillum magneticum (strain ATCC 700264 / AMB-1)</name>
    <name type="common">Magnetospirillum magneticum</name>
    <dbReference type="NCBI Taxonomy" id="342108"/>
    <lineage>
        <taxon>Bacteria</taxon>
        <taxon>Pseudomonadati</taxon>
        <taxon>Pseudomonadota</taxon>
        <taxon>Alphaproteobacteria</taxon>
        <taxon>Rhodospirillales</taxon>
        <taxon>Magnetospirillaceae</taxon>
        <taxon>Paramagnetospirillum</taxon>
    </lineage>
</organism>
<feature type="signal peptide" evidence="1">
    <location>
        <begin position="1"/>
        <end position="25"/>
    </location>
</feature>
<dbReference type="Proteomes" id="UP000007058">
    <property type="component" value="Chromosome"/>
</dbReference>
<dbReference type="EMBL" id="AP007255">
    <property type="protein sequence ID" value="BAE53021.1"/>
    <property type="molecule type" value="Genomic_DNA"/>
</dbReference>
<evidence type="ECO:0000256" key="1">
    <source>
        <dbReference type="SAM" id="SignalP"/>
    </source>
</evidence>
<keyword evidence="1" id="KW-0732">Signal</keyword>
<keyword evidence="3" id="KW-1185">Reference proteome</keyword>
<dbReference type="STRING" id="342108.amb4217"/>
<accession>Q2VZF4</accession>
<feature type="chain" id="PRO_5004217783" evidence="1">
    <location>
        <begin position="26"/>
        <end position="205"/>
    </location>
</feature>
<reference evidence="2 3" key="1">
    <citation type="journal article" date="2005" name="DNA Res.">
        <title>Complete genome sequence of the facultative anaerobic magnetotactic bacterium Magnetospirillum sp. strain AMB-1.</title>
        <authorList>
            <person name="Matsunaga T."/>
            <person name="Okamura Y."/>
            <person name="Fukuda Y."/>
            <person name="Wahyudi A.T."/>
            <person name="Murase Y."/>
            <person name="Takeyama H."/>
        </authorList>
    </citation>
    <scope>NUCLEOTIDE SEQUENCE [LARGE SCALE GENOMIC DNA]</scope>
    <source>
        <strain evidence="3">ATCC 700264 / AMB-1</strain>
    </source>
</reference>